<sequence>MDIELGRMVAGAANRAGAELGDLALLIKDHVTPEEREVLRLAIGSAVFETGELMERVFALCPGLREEFEGRLEKYLRCY</sequence>
<evidence type="ECO:0000313" key="2">
    <source>
        <dbReference type="Proteomes" id="UP001499951"/>
    </source>
</evidence>
<dbReference type="EMBL" id="BAAADD010000003">
    <property type="protein sequence ID" value="GAA0564843.1"/>
    <property type="molecule type" value="Genomic_DNA"/>
</dbReference>
<reference evidence="2" key="1">
    <citation type="journal article" date="2019" name="Int. J. Syst. Evol. Microbiol.">
        <title>The Global Catalogue of Microorganisms (GCM) 10K type strain sequencing project: providing services to taxonomists for standard genome sequencing and annotation.</title>
        <authorList>
            <consortium name="The Broad Institute Genomics Platform"/>
            <consortium name="The Broad Institute Genome Sequencing Center for Infectious Disease"/>
            <person name="Wu L."/>
            <person name="Ma J."/>
        </authorList>
    </citation>
    <scope>NUCLEOTIDE SEQUENCE [LARGE SCALE GENOMIC DNA]</scope>
    <source>
        <strain evidence="2">JCM 15089</strain>
    </source>
</reference>
<comment type="caution">
    <text evidence="1">The sequence shown here is derived from an EMBL/GenBank/DDBJ whole genome shotgun (WGS) entry which is preliminary data.</text>
</comment>
<keyword evidence="2" id="KW-1185">Reference proteome</keyword>
<dbReference type="RefSeq" id="WP_166933681.1">
    <property type="nucleotide sequence ID" value="NZ_BAAADD010000003.1"/>
</dbReference>
<gene>
    <name evidence="1" type="ORF">GCM10008942_11510</name>
</gene>
<name>A0ABP3PF75_9PROT</name>
<organism evidence="1 2">
    <name type="scientific">Rhizomicrobium electricum</name>
    <dbReference type="NCBI Taxonomy" id="480070"/>
    <lineage>
        <taxon>Bacteria</taxon>
        <taxon>Pseudomonadati</taxon>
        <taxon>Pseudomonadota</taxon>
        <taxon>Alphaproteobacteria</taxon>
        <taxon>Micropepsales</taxon>
        <taxon>Micropepsaceae</taxon>
        <taxon>Rhizomicrobium</taxon>
    </lineage>
</organism>
<protein>
    <submittedName>
        <fullName evidence="1">Uncharacterized protein</fullName>
    </submittedName>
</protein>
<dbReference type="Proteomes" id="UP001499951">
    <property type="component" value="Unassembled WGS sequence"/>
</dbReference>
<accession>A0ABP3PF75</accession>
<evidence type="ECO:0000313" key="1">
    <source>
        <dbReference type="EMBL" id="GAA0564843.1"/>
    </source>
</evidence>
<proteinExistence type="predicted"/>